<dbReference type="PANTHER" id="PTHR23301:SF0">
    <property type="entry name" value="CHITIN-BINDING TYPE-2 DOMAIN-CONTAINING PROTEIN-RELATED"/>
    <property type="match status" value="1"/>
</dbReference>
<evidence type="ECO:0000313" key="10">
    <source>
        <dbReference type="Proteomes" id="UP000625711"/>
    </source>
</evidence>
<evidence type="ECO:0000256" key="5">
    <source>
        <dbReference type="ARBA" id="ARBA00023180"/>
    </source>
</evidence>
<keyword evidence="3" id="KW-0677">Repeat</keyword>
<organism evidence="9 10">
    <name type="scientific">Rhynchophorus ferrugineus</name>
    <name type="common">Red palm weevil</name>
    <name type="synonym">Curculio ferrugineus</name>
    <dbReference type="NCBI Taxonomy" id="354439"/>
    <lineage>
        <taxon>Eukaryota</taxon>
        <taxon>Metazoa</taxon>
        <taxon>Ecdysozoa</taxon>
        <taxon>Arthropoda</taxon>
        <taxon>Hexapoda</taxon>
        <taxon>Insecta</taxon>
        <taxon>Pterygota</taxon>
        <taxon>Neoptera</taxon>
        <taxon>Endopterygota</taxon>
        <taxon>Coleoptera</taxon>
        <taxon>Polyphaga</taxon>
        <taxon>Cucujiformia</taxon>
        <taxon>Curculionidae</taxon>
        <taxon>Dryophthorinae</taxon>
        <taxon>Rhynchophorus</taxon>
    </lineage>
</organism>
<evidence type="ECO:0000313" key="9">
    <source>
        <dbReference type="EMBL" id="KAF7271212.1"/>
    </source>
</evidence>
<dbReference type="Proteomes" id="UP000625711">
    <property type="component" value="Unassembled WGS sequence"/>
</dbReference>
<feature type="signal peptide" evidence="7">
    <location>
        <begin position="1"/>
        <end position="18"/>
    </location>
</feature>
<evidence type="ECO:0000256" key="2">
    <source>
        <dbReference type="ARBA" id="ARBA00022729"/>
    </source>
</evidence>
<comment type="caution">
    <text evidence="9">The sequence shown here is derived from an EMBL/GenBank/DDBJ whole genome shotgun (WGS) entry which is preliminary data.</text>
</comment>
<dbReference type="GO" id="GO:0005576">
    <property type="term" value="C:extracellular region"/>
    <property type="evidence" value="ECO:0007669"/>
    <property type="project" value="InterPro"/>
</dbReference>
<dbReference type="AlphaFoldDB" id="A0A834ICA7"/>
<dbReference type="InterPro" id="IPR002557">
    <property type="entry name" value="Chitin-bd_dom"/>
</dbReference>
<proteinExistence type="predicted"/>
<evidence type="ECO:0000256" key="4">
    <source>
        <dbReference type="ARBA" id="ARBA00023157"/>
    </source>
</evidence>
<dbReference type="Gene3D" id="2.170.140.10">
    <property type="entry name" value="Chitin binding domain"/>
    <property type="match status" value="1"/>
</dbReference>
<dbReference type="PROSITE" id="PS50940">
    <property type="entry name" value="CHIT_BIND_II"/>
    <property type="match status" value="1"/>
</dbReference>
<dbReference type="SMART" id="SM00494">
    <property type="entry name" value="ChtBD2"/>
    <property type="match status" value="1"/>
</dbReference>
<dbReference type="InterPro" id="IPR051940">
    <property type="entry name" value="Chitin_bind-dev_reg"/>
</dbReference>
<keyword evidence="2 7" id="KW-0732">Signal</keyword>
<dbReference type="Pfam" id="PF01607">
    <property type="entry name" value="CBM_14"/>
    <property type="match status" value="1"/>
</dbReference>
<keyword evidence="1" id="KW-0147">Chitin-binding</keyword>
<dbReference type="InterPro" id="IPR036508">
    <property type="entry name" value="Chitin-bd_dom_sf"/>
</dbReference>
<protein>
    <recommendedName>
        <fullName evidence="8">Chitin-binding type-2 domain-containing protein</fullName>
    </recommendedName>
</protein>
<evidence type="ECO:0000256" key="6">
    <source>
        <dbReference type="SAM" id="MobiDB-lite"/>
    </source>
</evidence>
<evidence type="ECO:0000256" key="1">
    <source>
        <dbReference type="ARBA" id="ARBA00022669"/>
    </source>
</evidence>
<keyword evidence="4" id="KW-1015">Disulfide bond</keyword>
<accession>A0A834ICA7</accession>
<evidence type="ECO:0000259" key="8">
    <source>
        <dbReference type="PROSITE" id="PS50940"/>
    </source>
</evidence>
<dbReference type="EMBL" id="JAACXV010014002">
    <property type="protein sequence ID" value="KAF7271212.1"/>
    <property type="molecule type" value="Genomic_DNA"/>
</dbReference>
<keyword evidence="10" id="KW-1185">Reference proteome</keyword>
<gene>
    <name evidence="9" type="ORF">GWI33_015894</name>
</gene>
<evidence type="ECO:0000256" key="7">
    <source>
        <dbReference type="SAM" id="SignalP"/>
    </source>
</evidence>
<sequence length="102" mass="11175">MRVLVLGLLVGLVVCSGADYICPEPDGYFPDSNDCGSFYECSFGIPFKVECPRGTYYNINVQVCDFLKKSDCGTRPTTQIPTAITTPPPTEDTDPTTIQLQK</sequence>
<feature type="chain" id="PRO_5032552150" description="Chitin-binding type-2 domain-containing protein" evidence="7">
    <location>
        <begin position="19"/>
        <end position="102"/>
    </location>
</feature>
<name>A0A834ICA7_RHYFE</name>
<dbReference type="OrthoDB" id="6020543at2759"/>
<feature type="domain" description="Chitin-binding type-2" evidence="8">
    <location>
        <begin position="19"/>
        <end position="74"/>
    </location>
</feature>
<keyword evidence="5" id="KW-0325">Glycoprotein</keyword>
<dbReference type="GO" id="GO:0008061">
    <property type="term" value="F:chitin binding"/>
    <property type="evidence" value="ECO:0007669"/>
    <property type="project" value="UniProtKB-KW"/>
</dbReference>
<evidence type="ECO:0000256" key="3">
    <source>
        <dbReference type="ARBA" id="ARBA00022737"/>
    </source>
</evidence>
<reference evidence="9" key="1">
    <citation type="submission" date="2020-08" db="EMBL/GenBank/DDBJ databases">
        <title>Genome sequencing and assembly of the red palm weevil Rhynchophorus ferrugineus.</title>
        <authorList>
            <person name="Dias G.B."/>
            <person name="Bergman C.M."/>
            <person name="Manee M."/>
        </authorList>
    </citation>
    <scope>NUCLEOTIDE SEQUENCE</scope>
    <source>
        <strain evidence="9">AA-2017</strain>
        <tissue evidence="9">Whole larva</tissue>
    </source>
</reference>
<feature type="region of interest" description="Disordered" evidence="6">
    <location>
        <begin position="78"/>
        <end position="102"/>
    </location>
</feature>
<dbReference type="SUPFAM" id="SSF57625">
    <property type="entry name" value="Invertebrate chitin-binding proteins"/>
    <property type="match status" value="1"/>
</dbReference>
<dbReference type="PANTHER" id="PTHR23301">
    <property type="entry name" value="CHITIN BINDING PERITROPHIN-A"/>
    <property type="match status" value="1"/>
</dbReference>